<reference evidence="1 2" key="1">
    <citation type="submission" date="2019-10" db="EMBL/GenBank/DDBJ databases">
        <title>Alkaliphilus serpentinus sp. nov. and Alkaliphilus pronyensis sp. nov., two novel anaerobic alkaliphilic species isolated from the serpentinized-hosted hydrothermal field of the Prony Bay (New Caledonia).</title>
        <authorList>
            <person name="Postec A."/>
        </authorList>
    </citation>
    <scope>NUCLEOTIDE SEQUENCE [LARGE SCALE GENOMIC DNA]</scope>
    <source>
        <strain evidence="1 2">LacV</strain>
    </source>
</reference>
<proteinExistence type="predicted"/>
<keyword evidence="2" id="KW-1185">Reference proteome</keyword>
<dbReference type="RefSeq" id="WP_151861237.1">
    <property type="nucleotide sequence ID" value="NZ_WBZC01000027.1"/>
</dbReference>
<name>A0A6I0F148_9FIRM</name>
<comment type="caution">
    <text evidence="1">The sequence shown here is derived from an EMBL/GenBank/DDBJ whole genome shotgun (WGS) entry which is preliminary data.</text>
</comment>
<dbReference type="Proteomes" id="UP000432715">
    <property type="component" value="Unassembled WGS sequence"/>
</dbReference>
<dbReference type="AlphaFoldDB" id="A0A6I0F148"/>
<protein>
    <recommendedName>
        <fullName evidence="3">Radical SAM protein</fullName>
    </recommendedName>
</protein>
<organism evidence="1 2">
    <name type="scientific">Alkaliphilus pronyensis</name>
    <dbReference type="NCBI Taxonomy" id="1482732"/>
    <lineage>
        <taxon>Bacteria</taxon>
        <taxon>Bacillati</taxon>
        <taxon>Bacillota</taxon>
        <taxon>Clostridia</taxon>
        <taxon>Peptostreptococcales</taxon>
        <taxon>Natronincolaceae</taxon>
        <taxon>Alkaliphilus</taxon>
    </lineage>
</organism>
<evidence type="ECO:0000313" key="2">
    <source>
        <dbReference type="Proteomes" id="UP000432715"/>
    </source>
</evidence>
<dbReference type="EMBL" id="WBZC01000027">
    <property type="protein sequence ID" value="KAB3534494.1"/>
    <property type="molecule type" value="Genomic_DNA"/>
</dbReference>
<gene>
    <name evidence="1" type="ORF">F8154_08775</name>
</gene>
<sequence>MSRKVLLVEPNYKNKYPPIGLMKLATYHRQLGDEVIFYKGEFREFIVQGIYEEVVEKLYNIDNRVEWFRLKDRIKQFIMRGFYDDLDFLASQSESNLVSQNLIYYKDYYKKKIYLDDPKWDRVCISTLFTFHWKKTIETINSFKQLCKYPNQVFIGGVAASVLPIEIEEATGIKPWIGLLNTPRILDDNEIVIDNLPLDYSILEEVDYDYPENNGYYGYMTRGCVNKCSFCLVPTIEPTYCEYIGIQGQIDYVRNRFGEKRNLLLLDNNVLASERFNQIIDEIKLSGFGKKEMFMEPNKYEIAIKAIQDDYNSRAYIKSIIKLYKQLMTKLPIEDQSKTYELLKQYNLLDEVTATKANILDTYDYFKPLFDKKYIMQKPKVRHVDFNQGLDARLLTDDKMKKLSEIPINPLRVAFDTWGMKNIYEKAIRTAVKYNIKSMSNYLLYNYKDKPVDLYYRLKLNIDLCEELGVTIYSFPMKYHPIDDPEYFADRSYIGEHWNRKYIRAVQAILNSTKGKIGKGKDFFEEAFGRNEEEFEKLLYMPETFIIYRMYYKNNGITDEWWNKFRRLSPEQLTIAKHIIHSNDFQNVKEQELEAKIQDVLYYYSIRREDAEKEMLVTSNMK</sequence>
<dbReference type="OrthoDB" id="9801659at2"/>
<evidence type="ECO:0000313" key="1">
    <source>
        <dbReference type="EMBL" id="KAB3534494.1"/>
    </source>
</evidence>
<evidence type="ECO:0008006" key="3">
    <source>
        <dbReference type="Google" id="ProtNLM"/>
    </source>
</evidence>
<accession>A0A6I0F148</accession>